<gene>
    <name evidence="2" type="ORF">GLV81_17770</name>
</gene>
<dbReference type="KEGG" id="fls:GLV81_17770"/>
<evidence type="ECO:0000259" key="1">
    <source>
        <dbReference type="Pfam" id="PF00535"/>
    </source>
</evidence>
<organism evidence="2 3">
    <name type="scientific">Phnomibacter ginsenosidimutans</name>
    <dbReference type="NCBI Taxonomy" id="2676868"/>
    <lineage>
        <taxon>Bacteria</taxon>
        <taxon>Pseudomonadati</taxon>
        <taxon>Bacteroidota</taxon>
        <taxon>Chitinophagia</taxon>
        <taxon>Chitinophagales</taxon>
        <taxon>Chitinophagaceae</taxon>
        <taxon>Phnomibacter</taxon>
    </lineage>
</organism>
<dbReference type="PANTHER" id="PTHR43685:SF11">
    <property type="entry name" value="GLYCOSYLTRANSFERASE TAGX-RELATED"/>
    <property type="match status" value="1"/>
</dbReference>
<dbReference type="GO" id="GO:0016740">
    <property type="term" value="F:transferase activity"/>
    <property type="evidence" value="ECO:0007669"/>
    <property type="project" value="UniProtKB-KW"/>
</dbReference>
<dbReference type="AlphaFoldDB" id="A0A6I6GPX1"/>
<dbReference type="InterPro" id="IPR001173">
    <property type="entry name" value="Glyco_trans_2-like"/>
</dbReference>
<accession>A0A6I6GPX1</accession>
<dbReference type="Pfam" id="PF00535">
    <property type="entry name" value="Glycos_transf_2"/>
    <property type="match status" value="1"/>
</dbReference>
<dbReference type="SUPFAM" id="SSF53448">
    <property type="entry name" value="Nucleotide-diphospho-sugar transferases"/>
    <property type="match status" value="1"/>
</dbReference>
<protein>
    <submittedName>
        <fullName evidence="2">Glycosyltransferase</fullName>
    </submittedName>
</protein>
<dbReference type="PANTHER" id="PTHR43685">
    <property type="entry name" value="GLYCOSYLTRANSFERASE"/>
    <property type="match status" value="1"/>
</dbReference>
<keyword evidence="3" id="KW-1185">Reference proteome</keyword>
<dbReference type="EMBL" id="CP046566">
    <property type="protein sequence ID" value="QGW29718.1"/>
    <property type="molecule type" value="Genomic_DNA"/>
</dbReference>
<name>A0A6I6GPX1_9BACT</name>
<dbReference type="Gene3D" id="3.90.550.10">
    <property type="entry name" value="Spore Coat Polysaccharide Biosynthesis Protein SpsA, Chain A"/>
    <property type="match status" value="1"/>
</dbReference>
<keyword evidence="2" id="KW-0808">Transferase</keyword>
<proteinExistence type="predicted"/>
<evidence type="ECO:0000313" key="3">
    <source>
        <dbReference type="Proteomes" id="UP000426027"/>
    </source>
</evidence>
<sequence>MNTLPLISVVMPCYNAAAFIEDSIRSVLQQTYAQWELIIINDGSTDETAQRISAFSDNRIRLIQLNHNHGIAYCRNLGIQEAKGKYICWLDADDIALPQRLAIQVQAFELNTDLVLCAGAAHQLHDGTTSASAHYEPASSAVLKARLFFAFPFTNSSIALRASAVLSLQTFTQTYKQAEDYILYCRLVQSGEFVLLNQPLVLYRIHQSDNRITSDNNNADIVQGRMIAWRLLLAQLQLQTTDEVLLLHDKITYYRNRITASDTAHYSSYIQLLCSMQQRNAAANVFDRPTFDAEIAGRIYSTLILAHVPVWAAFRQAYQHRNILGIATSMKLCLNKMRRWLLRMQ</sequence>
<dbReference type="Proteomes" id="UP000426027">
    <property type="component" value="Chromosome"/>
</dbReference>
<evidence type="ECO:0000313" key="2">
    <source>
        <dbReference type="EMBL" id="QGW29718.1"/>
    </source>
</evidence>
<dbReference type="InterPro" id="IPR050834">
    <property type="entry name" value="Glycosyltransf_2"/>
</dbReference>
<dbReference type="InterPro" id="IPR029044">
    <property type="entry name" value="Nucleotide-diphossugar_trans"/>
</dbReference>
<feature type="domain" description="Glycosyltransferase 2-like" evidence="1">
    <location>
        <begin position="8"/>
        <end position="133"/>
    </location>
</feature>
<dbReference type="CDD" id="cd00761">
    <property type="entry name" value="Glyco_tranf_GTA_type"/>
    <property type="match status" value="1"/>
</dbReference>
<dbReference type="RefSeq" id="WP_157480188.1">
    <property type="nucleotide sequence ID" value="NZ_CP046566.1"/>
</dbReference>
<reference evidence="2 3" key="1">
    <citation type="submission" date="2019-11" db="EMBL/GenBank/DDBJ databases">
        <authorList>
            <person name="Im W.T."/>
        </authorList>
    </citation>
    <scope>NUCLEOTIDE SEQUENCE [LARGE SCALE GENOMIC DNA]</scope>
    <source>
        <strain evidence="2 3">SB-02</strain>
    </source>
</reference>